<accession>A0A9Q1H276</accession>
<keyword evidence="2" id="KW-1185">Reference proteome</keyword>
<dbReference type="OrthoDB" id="8300196at2759"/>
<dbReference type="EMBL" id="JAIZAY010000013">
    <property type="protein sequence ID" value="KAJ8030343.1"/>
    <property type="molecule type" value="Genomic_DNA"/>
</dbReference>
<dbReference type="AlphaFoldDB" id="A0A9Q1H276"/>
<protein>
    <recommendedName>
        <fullName evidence="3">Tesmin/TSO1-like CXC domain-containing protein</fullName>
    </recommendedName>
</protein>
<evidence type="ECO:0000313" key="1">
    <source>
        <dbReference type="EMBL" id="KAJ8030343.1"/>
    </source>
</evidence>
<proteinExistence type="predicted"/>
<name>A0A9Q1H276_HOLLE</name>
<reference evidence="1" key="1">
    <citation type="submission" date="2021-10" db="EMBL/GenBank/DDBJ databases">
        <title>Tropical sea cucumber genome reveals ecological adaptation and Cuvierian tubules defense mechanism.</title>
        <authorList>
            <person name="Chen T."/>
        </authorList>
    </citation>
    <scope>NUCLEOTIDE SEQUENCE</scope>
    <source>
        <strain evidence="1">Nanhai2018</strain>
        <tissue evidence="1">Muscle</tissue>
    </source>
</reference>
<sequence length="538" mass="60702">MALLKVIGDFLEVSGWSLQKGSQTSRSQWAHQITAAALYILQRKAYDDYRRTCETEDLQSFHLWSQKMVSECPQFCYWNKVLQLECLLLAFARWLTVHVTDLQELPNDSVDIHRTFVKGNFVTQKSSHKFSALAHDHIHEQQNAIGKGDGRVIGITENEAALRRWMVAGSEIARIVSEFEDQFQRQKQTDVRHHKQLPSVQKSFASDLNNAISSFEKLGNPFAEDSNDLYVLDTKVIMPDEVIATMESMEETGKTQFDGFVEKQIKDPSVNFYDNISKNNLPLFKSKSKKTPRKSQAKITIMKSNVELFSRLYISCQARDAFFEHECYGWPPALAEGIHTMRPPTSKADLVPCLEAIAPRPHDTPKAVLCILDGAALLHQLEPKKCNRVLNEETVLRVDVVWDTYRTDSLKGGATLGRGTGIPLHVTEQTSVPKKLEQLASCRFEQEDIVQFPCSCSANDGCSIGENTALPSDWGWEKNADDVWHPFWTVMTEASKGCRELTKCKCKKLCAGNCKFSAASLPCTELCVCSGQCFQDEQ</sequence>
<comment type="caution">
    <text evidence="1">The sequence shown here is derived from an EMBL/GenBank/DDBJ whole genome shotgun (WGS) entry which is preliminary data.</text>
</comment>
<organism evidence="1 2">
    <name type="scientific">Holothuria leucospilota</name>
    <name type="common">Black long sea cucumber</name>
    <name type="synonym">Mertensiothuria leucospilota</name>
    <dbReference type="NCBI Taxonomy" id="206669"/>
    <lineage>
        <taxon>Eukaryota</taxon>
        <taxon>Metazoa</taxon>
        <taxon>Echinodermata</taxon>
        <taxon>Eleutherozoa</taxon>
        <taxon>Echinozoa</taxon>
        <taxon>Holothuroidea</taxon>
        <taxon>Aspidochirotacea</taxon>
        <taxon>Aspidochirotida</taxon>
        <taxon>Holothuriidae</taxon>
        <taxon>Holothuria</taxon>
    </lineage>
</organism>
<dbReference type="Proteomes" id="UP001152320">
    <property type="component" value="Chromosome 13"/>
</dbReference>
<gene>
    <name evidence="1" type="ORF">HOLleu_26730</name>
</gene>
<evidence type="ECO:0000313" key="2">
    <source>
        <dbReference type="Proteomes" id="UP001152320"/>
    </source>
</evidence>
<dbReference type="PANTHER" id="PTHR47018">
    <property type="entry name" value="CXC DOMAIN-CONTAINING PROTEIN-RELATED"/>
    <property type="match status" value="1"/>
</dbReference>
<evidence type="ECO:0008006" key="3">
    <source>
        <dbReference type="Google" id="ProtNLM"/>
    </source>
</evidence>